<feature type="compositionally biased region" description="Acidic residues" evidence="1">
    <location>
        <begin position="258"/>
        <end position="272"/>
    </location>
</feature>
<sequence length="291" mass="32442">MKVLVRTYFYLMNYINFSGSPISLLDFVRYVLQNSGDSFSFYSGKLAYKDQEFFGDGSQISELCEYTCKRIREEWSVNNIGIMTEEDGELLMCVTSPDPSMPAEVIGVLVESLAVCIAYLSGVKWNSSSSDAESDPGSSDSESDDSLDKDISSTLIQVNATKNEISERINRFIGYKREQANINNILDFCGPPDIDKLCARVDAVLTRKKNSSSHMAVRNVLDRFTHKHTAGKTKKLETSDSFQAGSERSEPSTSSNFADEESLESSDLDESDVTEKSPSPVKKRKKNKVRS</sequence>
<accession>A0A1B6HCL6</accession>
<evidence type="ECO:0000313" key="2">
    <source>
        <dbReference type="EMBL" id="JAS72474.1"/>
    </source>
</evidence>
<protein>
    <submittedName>
        <fullName evidence="2">Uncharacterized protein</fullName>
    </submittedName>
</protein>
<reference evidence="2" key="1">
    <citation type="submission" date="2015-11" db="EMBL/GenBank/DDBJ databases">
        <title>De novo transcriptome assembly of four potential Pierce s Disease insect vectors from Arizona vineyards.</title>
        <authorList>
            <person name="Tassone E.E."/>
        </authorList>
    </citation>
    <scope>NUCLEOTIDE SEQUENCE</scope>
</reference>
<dbReference type="EMBL" id="GECU01035232">
    <property type="protein sequence ID" value="JAS72474.1"/>
    <property type="molecule type" value="Transcribed_RNA"/>
</dbReference>
<evidence type="ECO:0000256" key="1">
    <source>
        <dbReference type="SAM" id="MobiDB-lite"/>
    </source>
</evidence>
<name>A0A1B6HCL6_9HEMI</name>
<organism evidence="2">
    <name type="scientific">Homalodisca liturata</name>
    <dbReference type="NCBI Taxonomy" id="320908"/>
    <lineage>
        <taxon>Eukaryota</taxon>
        <taxon>Metazoa</taxon>
        <taxon>Ecdysozoa</taxon>
        <taxon>Arthropoda</taxon>
        <taxon>Hexapoda</taxon>
        <taxon>Insecta</taxon>
        <taxon>Pterygota</taxon>
        <taxon>Neoptera</taxon>
        <taxon>Paraneoptera</taxon>
        <taxon>Hemiptera</taxon>
        <taxon>Auchenorrhyncha</taxon>
        <taxon>Membracoidea</taxon>
        <taxon>Cicadellidae</taxon>
        <taxon>Cicadellinae</taxon>
        <taxon>Proconiini</taxon>
        <taxon>Homalodisca</taxon>
    </lineage>
</organism>
<feature type="compositionally biased region" description="Low complexity" evidence="1">
    <location>
        <begin position="127"/>
        <end position="140"/>
    </location>
</feature>
<feature type="compositionally biased region" description="Basic residues" evidence="1">
    <location>
        <begin position="281"/>
        <end position="291"/>
    </location>
</feature>
<feature type="region of interest" description="Disordered" evidence="1">
    <location>
        <begin position="126"/>
        <end position="148"/>
    </location>
</feature>
<feature type="compositionally biased region" description="Polar residues" evidence="1">
    <location>
        <begin position="239"/>
        <end position="257"/>
    </location>
</feature>
<dbReference type="AlphaFoldDB" id="A0A1B6HCL6"/>
<gene>
    <name evidence="2" type="ORF">g.6645</name>
</gene>
<proteinExistence type="predicted"/>
<feature type="region of interest" description="Disordered" evidence="1">
    <location>
        <begin position="228"/>
        <end position="291"/>
    </location>
</feature>